<feature type="domain" description="DUF2059" evidence="2">
    <location>
        <begin position="101"/>
        <end position="139"/>
    </location>
</feature>
<proteinExistence type="predicted"/>
<reference evidence="3 4" key="1">
    <citation type="submission" date="2014-06" db="EMBL/GenBank/DDBJ databases">
        <title>Whole Genome Sequences of Three Symbiotic Endozoicomonas Bacteria.</title>
        <authorList>
            <person name="Neave M.J."/>
            <person name="Apprill A."/>
            <person name="Voolstra C.R."/>
        </authorList>
    </citation>
    <scope>NUCLEOTIDE SEQUENCE [LARGE SCALE GENOMIC DNA]</scope>
    <source>
        <strain evidence="3 4">DSM 22380</strain>
    </source>
</reference>
<name>A0A081K5P4_9GAMM</name>
<sequence length="276" mass="31149">MKTSTSKTSILLVIFFSLISPMTGANGQNQLEKQLLIESLYVDSQMTKRVTFMINNKKKHLSDGLISFYQEKTEEGIKLKPIEESQKKITSNINQHMTVDAIRLEFTGILQDELTLKELKSLFKWFSSSTGKKFLNDELNSVLSGGASDQLMAANAGHPQPSQESLRSAQQLIKVMGDNDSFVRDLALDFQNSFQVILQEFPQVDQQLPPIDKMTKVMGAVMIPAYTQKLALRLQLMNPQQKNELLSFAKSSPALKKFYAAMSQSYINVIQRMVNK</sequence>
<gene>
    <name evidence="3" type="ORF">GV64_00825</name>
</gene>
<dbReference type="InterPro" id="IPR018637">
    <property type="entry name" value="DUF2059"/>
</dbReference>
<dbReference type="EMBL" id="JOJP01000001">
    <property type="protein sequence ID" value="KEI69470.1"/>
    <property type="molecule type" value="Genomic_DNA"/>
</dbReference>
<keyword evidence="1" id="KW-0732">Signal</keyword>
<organism evidence="3 4">
    <name type="scientific">Endozoicomonas elysicola</name>
    <dbReference type="NCBI Taxonomy" id="305900"/>
    <lineage>
        <taxon>Bacteria</taxon>
        <taxon>Pseudomonadati</taxon>
        <taxon>Pseudomonadota</taxon>
        <taxon>Gammaproteobacteria</taxon>
        <taxon>Oceanospirillales</taxon>
        <taxon>Endozoicomonadaceae</taxon>
        <taxon>Endozoicomonas</taxon>
    </lineage>
</organism>
<dbReference type="Proteomes" id="UP000027997">
    <property type="component" value="Unassembled WGS sequence"/>
</dbReference>
<evidence type="ECO:0000256" key="1">
    <source>
        <dbReference type="SAM" id="SignalP"/>
    </source>
</evidence>
<comment type="caution">
    <text evidence="3">The sequence shown here is derived from an EMBL/GenBank/DDBJ whole genome shotgun (WGS) entry which is preliminary data.</text>
</comment>
<feature type="chain" id="PRO_5001758605" description="DUF2059 domain-containing protein" evidence="1">
    <location>
        <begin position="26"/>
        <end position="276"/>
    </location>
</feature>
<protein>
    <recommendedName>
        <fullName evidence="2">DUF2059 domain-containing protein</fullName>
    </recommendedName>
</protein>
<evidence type="ECO:0000313" key="4">
    <source>
        <dbReference type="Proteomes" id="UP000027997"/>
    </source>
</evidence>
<evidence type="ECO:0000313" key="3">
    <source>
        <dbReference type="EMBL" id="KEI69470.1"/>
    </source>
</evidence>
<feature type="signal peptide" evidence="1">
    <location>
        <begin position="1"/>
        <end position="25"/>
    </location>
</feature>
<dbReference type="Pfam" id="PF09832">
    <property type="entry name" value="DUF2059"/>
    <property type="match status" value="1"/>
</dbReference>
<accession>A0A081K5P4</accession>
<dbReference type="RefSeq" id="WP_020582109.1">
    <property type="nucleotide sequence ID" value="NZ_JOJP01000001.1"/>
</dbReference>
<keyword evidence="4" id="KW-1185">Reference proteome</keyword>
<evidence type="ECO:0000259" key="2">
    <source>
        <dbReference type="Pfam" id="PF09832"/>
    </source>
</evidence>
<dbReference type="AlphaFoldDB" id="A0A081K5P4"/>